<dbReference type="PANTHER" id="PTHR10663:SF388">
    <property type="entry name" value="GOLGI-SPECIFIC BREFELDIN A-RESISTANCE GUANINE NUCLEOTIDE EXCHANGE FACTOR 1"/>
    <property type="match status" value="1"/>
</dbReference>
<organism evidence="4 5">
    <name type="scientific">Kingdonia uniflora</name>
    <dbReference type="NCBI Taxonomy" id="39325"/>
    <lineage>
        <taxon>Eukaryota</taxon>
        <taxon>Viridiplantae</taxon>
        <taxon>Streptophyta</taxon>
        <taxon>Embryophyta</taxon>
        <taxon>Tracheophyta</taxon>
        <taxon>Spermatophyta</taxon>
        <taxon>Magnoliopsida</taxon>
        <taxon>Ranunculales</taxon>
        <taxon>Circaeasteraceae</taxon>
        <taxon>Kingdonia</taxon>
    </lineage>
</organism>
<evidence type="ECO:0000313" key="4">
    <source>
        <dbReference type="EMBL" id="KAF6158375.1"/>
    </source>
</evidence>
<gene>
    <name evidence="4" type="ORF">GIB67_022455</name>
</gene>
<proteinExistence type="predicted"/>
<evidence type="ECO:0000256" key="1">
    <source>
        <dbReference type="ARBA" id="ARBA00022658"/>
    </source>
</evidence>
<dbReference type="InterPro" id="IPR032691">
    <property type="entry name" value="Mon2/Sec7/BIG1-like_HUS"/>
</dbReference>
<dbReference type="EMBL" id="JACGCM010001226">
    <property type="protein sequence ID" value="KAF6158375.1"/>
    <property type="molecule type" value="Genomic_DNA"/>
</dbReference>
<comment type="caution">
    <text evidence="4">The sequence shown here is derived from an EMBL/GenBank/DDBJ whole genome shotgun (WGS) entry which is preliminary data.</text>
</comment>
<protein>
    <recommendedName>
        <fullName evidence="3">Mon2/Sec7/BIG1-like HUS domain-containing protein</fullName>
    </recommendedName>
</protein>
<dbReference type="OrthoDB" id="430364at2759"/>
<keyword evidence="5" id="KW-1185">Reference proteome</keyword>
<keyword evidence="1" id="KW-0344">Guanine-nucleotide releasing factor</keyword>
<keyword evidence="2" id="KW-1133">Transmembrane helix</keyword>
<keyword evidence="2" id="KW-0472">Membrane</keyword>
<feature type="domain" description="Mon2/Sec7/BIG1-like HUS" evidence="3">
    <location>
        <begin position="17"/>
        <end position="144"/>
    </location>
</feature>
<dbReference type="AlphaFoldDB" id="A0A7J7MTZ5"/>
<feature type="transmembrane region" description="Helical" evidence="2">
    <location>
        <begin position="65"/>
        <end position="85"/>
    </location>
</feature>
<sequence>MLSFVTKVSHGIGPRSNTLTFNEDVPLFTLSLINSAIELGGPSICQHPKLLALIQDELFRNLMQFGLSMSSLLLSMVCSIVLNLYHHLRMELKLQLEAFFSCVVLRLAQSRHGASYQQQEVAMEALVDFCRQKTFMVEMYANLD</sequence>
<dbReference type="GO" id="GO:0005085">
    <property type="term" value="F:guanyl-nucleotide exchange factor activity"/>
    <property type="evidence" value="ECO:0007669"/>
    <property type="project" value="UniProtKB-KW"/>
</dbReference>
<evidence type="ECO:0000256" key="2">
    <source>
        <dbReference type="SAM" id="Phobius"/>
    </source>
</evidence>
<reference evidence="4 5" key="1">
    <citation type="journal article" date="2020" name="IScience">
        <title>Genome Sequencing of the Endangered Kingdonia uniflora (Circaeasteraceae, Ranunculales) Reveals Potential Mechanisms of Evolutionary Specialization.</title>
        <authorList>
            <person name="Sun Y."/>
            <person name="Deng T."/>
            <person name="Zhang A."/>
            <person name="Moore M.J."/>
            <person name="Landis J.B."/>
            <person name="Lin N."/>
            <person name="Zhang H."/>
            <person name="Zhang X."/>
            <person name="Huang J."/>
            <person name="Zhang X."/>
            <person name="Sun H."/>
            <person name="Wang H."/>
        </authorList>
    </citation>
    <scope>NUCLEOTIDE SEQUENCE [LARGE SCALE GENOMIC DNA]</scope>
    <source>
        <strain evidence="4">TB1705</strain>
        <tissue evidence="4">Leaf</tissue>
    </source>
</reference>
<dbReference type="Pfam" id="PF12783">
    <property type="entry name" value="Sec7-like_HUS"/>
    <property type="match status" value="1"/>
</dbReference>
<evidence type="ECO:0000259" key="3">
    <source>
        <dbReference type="Pfam" id="PF12783"/>
    </source>
</evidence>
<evidence type="ECO:0000313" key="5">
    <source>
        <dbReference type="Proteomes" id="UP000541444"/>
    </source>
</evidence>
<dbReference type="Proteomes" id="UP000541444">
    <property type="component" value="Unassembled WGS sequence"/>
</dbReference>
<dbReference type="PANTHER" id="PTHR10663">
    <property type="entry name" value="GUANYL-NUCLEOTIDE EXCHANGE FACTOR"/>
    <property type="match status" value="1"/>
</dbReference>
<accession>A0A7J7MTZ5</accession>
<keyword evidence="2" id="KW-0812">Transmembrane</keyword>
<name>A0A7J7MTZ5_9MAGN</name>